<dbReference type="SMART" id="SM00353">
    <property type="entry name" value="HLH"/>
    <property type="match status" value="1"/>
</dbReference>
<feature type="region of interest" description="Disordered" evidence="2">
    <location>
        <begin position="338"/>
        <end position="452"/>
    </location>
</feature>
<gene>
    <name evidence="3" type="primary">FUSC3</name>
    <name evidence="3" type="ORF">Cob_v002799</name>
</gene>
<dbReference type="EMBL" id="AMCV02000005">
    <property type="protein sequence ID" value="TDZ23842.1"/>
    <property type="molecule type" value="Genomic_DNA"/>
</dbReference>
<dbReference type="OrthoDB" id="3542681at2759"/>
<feature type="compositionally biased region" description="Acidic residues" evidence="2">
    <location>
        <begin position="372"/>
        <end position="385"/>
    </location>
</feature>
<evidence type="ECO:0000256" key="2">
    <source>
        <dbReference type="SAM" id="MobiDB-lite"/>
    </source>
</evidence>
<dbReference type="Gene3D" id="4.10.280.10">
    <property type="entry name" value="Helix-loop-helix DNA-binding domain"/>
    <property type="match status" value="1"/>
</dbReference>
<dbReference type="InterPro" id="IPR036638">
    <property type="entry name" value="HLH_DNA-bd_sf"/>
</dbReference>
<feature type="compositionally biased region" description="Basic and acidic residues" evidence="2">
    <location>
        <begin position="438"/>
        <end position="452"/>
    </location>
</feature>
<dbReference type="SUPFAM" id="SSF47459">
    <property type="entry name" value="HLH, helix-loop-helix DNA-binding domain"/>
    <property type="match status" value="1"/>
</dbReference>
<dbReference type="Proteomes" id="UP000014480">
    <property type="component" value="Unassembled WGS sequence"/>
</dbReference>
<evidence type="ECO:0000313" key="4">
    <source>
        <dbReference type="Proteomes" id="UP000014480"/>
    </source>
</evidence>
<feature type="compositionally biased region" description="Low complexity" evidence="2">
    <location>
        <begin position="401"/>
        <end position="417"/>
    </location>
</feature>
<dbReference type="GO" id="GO:0046983">
    <property type="term" value="F:protein dimerization activity"/>
    <property type="evidence" value="ECO:0007669"/>
    <property type="project" value="InterPro"/>
</dbReference>
<dbReference type="AlphaFoldDB" id="N4V7D1"/>
<sequence>MAHMPNDNASFYEYLIDNPEQMMASMPLSPHFSPTIFGGAFATDDGSEHATRHGNQATSSPDHLGPHSINDLVASTATTIGQTIAGIHWCPTLHHVQQQQQQQYHQRPHPSALRPGDLTAAESQDVRQQFVSAPIPADQGPPDLLHFQGTQHAPAAWFPPGFGPPASLHHQQQHAAVTSSSFGANPAGTVSAAQSDPSNEIEVGEIAEGIGSGQSIDFGFAATRPGEQSFLGGAYANITPLSTVGAAGTTAIAAAVTAHPHPVPPPTPPSTTRTRTTTDFDFHFSPWRPQLQDKRSVTLTPTIAAAAAAELNYETRNHQGKGTKNRMEDASDVKEAVWDEEAYTEHTDRRNGVTRPRKHQPQRKSKRRALAEEADADADAGDGDGDESHSPARRTSISGRSAKSVSVASTVSSSKTAPAPRLRSASRTSKNASQKPSDTAEERRNRASHNLVEKQYRNRLNAQFEGLLAALPEQVRGPAGVAAGAGAGTGDGDGGGGGGDDSDPQHADQERRVSKAEVLDMARRHIKSLERERHELQRERSDLLRNLEMMEHEMAGTGEIVVGGGGGDAGTGQLDEFLDVEGPPDQRGGDAWRGS</sequence>
<dbReference type="Pfam" id="PF00010">
    <property type="entry name" value="HLH"/>
    <property type="match status" value="1"/>
</dbReference>
<dbReference type="InterPro" id="IPR011598">
    <property type="entry name" value="bHLH_dom"/>
</dbReference>
<dbReference type="PROSITE" id="PS50888">
    <property type="entry name" value="BHLH"/>
    <property type="match status" value="1"/>
</dbReference>
<reference evidence="4" key="2">
    <citation type="journal article" date="2019" name="Mol. Plant Microbe Interact.">
        <title>Genome sequence resources for four phytopathogenic fungi from the Colletotrichum orbiculare species complex.</title>
        <authorList>
            <person name="Gan P."/>
            <person name="Tsushima A."/>
            <person name="Narusaka M."/>
            <person name="Narusaka Y."/>
            <person name="Takano Y."/>
            <person name="Kubo Y."/>
            <person name="Shirasu K."/>
        </authorList>
    </citation>
    <scope>GENOME REANNOTATION</scope>
    <source>
        <strain evidence="4">104-T / ATCC 96160 / CBS 514.97 / LARS 414 / MAFF 240422</strain>
    </source>
</reference>
<evidence type="ECO:0000313" key="3">
    <source>
        <dbReference type="EMBL" id="TDZ23842.1"/>
    </source>
</evidence>
<feature type="compositionally biased region" description="Basic residues" evidence="2">
    <location>
        <begin position="355"/>
        <end position="368"/>
    </location>
</feature>
<comment type="caution">
    <text evidence="3">The sequence shown here is derived from an EMBL/GenBank/DDBJ whole genome shotgun (WGS) entry which is preliminary data.</text>
</comment>
<feature type="compositionally biased region" description="Gly residues" evidence="2">
    <location>
        <begin position="561"/>
        <end position="570"/>
    </location>
</feature>
<dbReference type="PANTHER" id="PTHR47336:SF4">
    <property type="entry name" value="BHLH TRANSCRIPTION FACTOR (EUROFUNG)"/>
    <property type="match status" value="1"/>
</dbReference>
<reference evidence="4" key="1">
    <citation type="journal article" date="2013" name="New Phytol.">
        <title>Comparative genomic and transcriptomic analyses reveal the hemibiotrophic stage shift of Colletotrichum fungi.</title>
        <authorList>
            <person name="Gan P."/>
            <person name="Ikeda K."/>
            <person name="Irieda H."/>
            <person name="Narusaka M."/>
            <person name="O'Connell R.J."/>
            <person name="Narusaka Y."/>
            <person name="Takano Y."/>
            <person name="Kubo Y."/>
            <person name="Shirasu K."/>
        </authorList>
    </citation>
    <scope>NUCLEOTIDE SEQUENCE [LARGE SCALE GENOMIC DNA]</scope>
    <source>
        <strain evidence="4">104-T / ATCC 96160 / CBS 514.97 / LARS 414 / MAFF 240422</strain>
    </source>
</reference>
<feature type="compositionally biased region" description="Basic and acidic residues" evidence="2">
    <location>
        <begin position="503"/>
        <end position="516"/>
    </location>
</feature>
<feature type="coiled-coil region" evidence="1">
    <location>
        <begin position="519"/>
        <end position="553"/>
    </location>
</feature>
<dbReference type="PANTHER" id="PTHR47336">
    <property type="entry name" value="TRANSCRIPTION FACTOR HMS1-RELATED"/>
    <property type="match status" value="1"/>
</dbReference>
<feature type="compositionally biased region" description="Basic and acidic residues" evidence="2">
    <location>
        <begin position="338"/>
        <end position="351"/>
    </location>
</feature>
<feature type="region of interest" description="Disordered" evidence="2">
    <location>
        <begin position="39"/>
        <end position="68"/>
    </location>
</feature>
<keyword evidence="4" id="KW-1185">Reference proteome</keyword>
<dbReference type="HOGENOM" id="CLU_458550_0_0_1"/>
<organism evidence="3 4">
    <name type="scientific">Colletotrichum orbiculare (strain 104-T / ATCC 96160 / CBS 514.97 / LARS 414 / MAFF 240422)</name>
    <name type="common">Cucumber anthracnose fungus</name>
    <name type="synonym">Colletotrichum lagenarium</name>
    <dbReference type="NCBI Taxonomy" id="1213857"/>
    <lineage>
        <taxon>Eukaryota</taxon>
        <taxon>Fungi</taxon>
        <taxon>Dikarya</taxon>
        <taxon>Ascomycota</taxon>
        <taxon>Pezizomycotina</taxon>
        <taxon>Sordariomycetes</taxon>
        <taxon>Hypocreomycetidae</taxon>
        <taxon>Glomerellales</taxon>
        <taxon>Glomerellaceae</taxon>
        <taxon>Colletotrichum</taxon>
        <taxon>Colletotrichum orbiculare species complex</taxon>
    </lineage>
</organism>
<feature type="region of interest" description="Disordered" evidence="2">
    <location>
        <begin position="480"/>
        <end position="516"/>
    </location>
</feature>
<accession>N4V7D1</accession>
<protein>
    <submittedName>
        <fullName evidence="3">Allergen Fus c 3</fullName>
    </submittedName>
</protein>
<proteinExistence type="predicted"/>
<keyword evidence="1" id="KW-0175">Coiled coil</keyword>
<feature type="compositionally biased region" description="Polar residues" evidence="2">
    <location>
        <begin position="425"/>
        <end position="437"/>
    </location>
</feature>
<feature type="compositionally biased region" description="Gly residues" evidence="2">
    <location>
        <begin position="483"/>
        <end position="499"/>
    </location>
</feature>
<evidence type="ECO:0000256" key="1">
    <source>
        <dbReference type="SAM" id="Coils"/>
    </source>
</evidence>
<dbReference type="eggNOG" id="KOG2588">
    <property type="taxonomic scope" value="Eukaryota"/>
</dbReference>
<feature type="region of interest" description="Disordered" evidence="2">
    <location>
        <begin position="558"/>
        <end position="595"/>
    </location>
</feature>
<dbReference type="InterPro" id="IPR052099">
    <property type="entry name" value="Regulatory_TF_Diverse"/>
</dbReference>
<dbReference type="STRING" id="1213857.N4V7D1"/>
<name>N4V7D1_COLOR</name>
<feature type="region of interest" description="Disordered" evidence="2">
    <location>
        <begin position="180"/>
        <end position="200"/>
    </location>
</feature>